<feature type="compositionally biased region" description="Low complexity" evidence="1">
    <location>
        <begin position="29"/>
        <end position="44"/>
    </location>
</feature>
<keyword evidence="3" id="KW-1185">Reference proteome</keyword>
<proteinExistence type="predicted"/>
<reference evidence="2" key="1">
    <citation type="submission" date="2020-01" db="EMBL/GenBank/DDBJ databases">
        <authorList>
            <consortium name="DOE Joint Genome Institute"/>
            <person name="Haridas S."/>
            <person name="Albert R."/>
            <person name="Binder M."/>
            <person name="Bloem J."/>
            <person name="Labutti K."/>
            <person name="Salamov A."/>
            <person name="Andreopoulos B."/>
            <person name="Baker S.E."/>
            <person name="Barry K."/>
            <person name="Bills G."/>
            <person name="Bluhm B.H."/>
            <person name="Cannon C."/>
            <person name="Castanera R."/>
            <person name="Culley D.E."/>
            <person name="Daum C."/>
            <person name="Ezra D."/>
            <person name="Gonzalez J.B."/>
            <person name="Henrissat B."/>
            <person name="Kuo A."/>
            <person name="Liang C."/>
            <person name="Lipzen A."/>
            <person name="Lutzoni F."/>
            <person name="Magnuson J."/>
            <person name="Mondo S."/>
            <person name="Nolan M."/>
            <person name="Ohm R."/>
            <person name="Pangilinan J."/>
            <person name="Park H.-J."/>
            <person name="Ramirez L."/>
            <person name="Alfaro M."/>
            <person name="Sun H."/>
            <person name="Tritt A."/>
            <person name="Yoshinaga Y."/>
            <person name="Zwiers L.-H."/>
            <person name="Turgeon B.G."/>
            <person name="Goodwin S.B."/>
            <person name="Spatafora J.W."/>
            <person name="Crous P.W."/>
            <person name="Grigoriev I.V."/>
        </authorList>
    </citation>
    <scope>NUCLEOTIDE SEQUENCE</scope>
    <source>
        <strain evidence="2">IPT5</strain>
    </source>
</reference>
<evidence type="ECO:0000256" key="1">
    <source>
        <dbReference type="SAM" id="MobiDB-lite"/>
    </source>
</evidence>
<evidence type="ECO:0000313" key="3">
    <source>
        <dbReference type="Proteomes" id="UP000799423"/>
    </source>
</evidence>
<name>A0A6A7AWE1_9PLEO</name>
<gene>
    <name evidence="2" type="ORF">T440DRAFT_354765</name>
</gene>
<sequence>GLPPSPRANRQMLSPLDTALSTNNATSQNPSPYSTASNSSSASTLVATQPPLRSHSSLIFVNATIPLSPASSASTASPRKERVGNPYDGLEPRKRSAFARLFCCFGREERARRRRDRSVEEFEKVGGSGHWSEW</sequence>
<feature type="compositionally biased region" description="Polar residues" evidence="1">
    <location>
        <begin position="19"/>
        <end position="28"/>
    </location>
</feature>
<accession>A0A6A7AWE1</accession>
<feature type="compositionally biased region" description="Basic and acidic residues" evidence="1">
    <location>
        <begin position="114"/>
        <end position="124"/>
    </location>
</feature>
<dbReference type="Proteomes" id="UP000799423">
    <property type="component" value="Unassembled WGS sequence"/>
</dbReference>
<organism evidence="2 3">
    <name type="scientific">Plenodomus tracheiphilus IPT5</name>
    <dbReference type="NCBI Taxonomy" id="1408161"/>
    <lineage>
        <taxon>Eukaryota</taxon>
        <taxon>Fungi</taxon>
        <taxon>Dikarya</taxon>
        <taxon>Ascomycota</taxon>
        <taxon>Pezizomycotina</taxon>
        <taxon>Dothideomycetes</taxon>
        <taxon>Pleosporomycetidae</taxon>
        <taxon>Pleosporales</taxon>
        <taxon>Pleosporineae</taxon>
        <taxon>Leptosphaeriaceae</taxon>
        <taxon>Plenodomus</taxon>
    </lineage>
</organism>
<feature type="region of interest" description="Disordered" evidence="1">
    <location>
        <begin position="1"/>
        <end position="48"/>
    </location>
</feature>
<dbReference type="AlphaFoldDB" id="A0A6A7AWE1"/>
<protein>
    <submittedName>
        <fullName evidence="2">Uncharacterized protein</fullName>
    </submittedName>
</protein>
<dbReference type="EMBL" id="MU006333">
    <property type="protein sequence ID" value="KAF2846677.1"/>
    <property type="molecule type" value="Genomic_DNA"/>
</dbReference>
<feature type="non-terminal residue" evidence="2">
    <location>
        <position position="1"/>
    </location>
</feature>
<feature type="region of interest" description="Disordered" evidence="1">
    <location>
        <begin position="69"/>
        <end position="90"/>
    </location>
</feature>
<feature type="region of interest" description="Disordered" evidence="1">
    <location>
        <begin position="114"/>
        <end position="134"/>
    </location>
</feature>
<feature type="non-terminal residue" evidence="2">
    <location>
        <position position="134"/>
    </location>
</feature>
<evidence type="ECO:0000313" key="2">
    <source>
        <dbReference type="EMBL" id="KAF2846677.1"/>
    </source>
</evidence>